<dbReference type="Gene3D" id="3.90.320.10">
    <property type="match status" value="1"/>
</dbReference>
<comment type="similarity">
    <text evidence="1">Belongs to the helicase family. UvrD subfamily.</text>
</comment>
<evidence type="ECO:0000256" key="3">
    <source>
        <dbReference type="ARBA" id="ARBA00022741"/>
    </source>
</evidence>
<evidence type="ECO:0000259" key="17">
    <source>
        <dbReference type="PROSITE" id="PS51217"/>
    </source>
</evidence>
<dbReference type="PROSITE" id="PS51198">
    <property type="entry name" value="UVRD_HELICASE_ATP_BIND"/>
    <property type="match status" value="1"/>
</dbReference>
<keyword evidence="10" id="KW-0234">DNA repair</keyword>
<dbReference type="InterPro" id="IPR014017">
    <property type="entry name" value="DNA_helicase_UvrD-like_C"/>
</dbReference>
<dbReference type="AlphaFoldDB" id="A0A2M6XCN4"/>
<dbReference type="InterPro" id="IPR013986">
    <property type="entry name" value="DExx_box_DNA_helicase_dom_sf"/>
</dbReference>
<dbReference type="GO" id="GO:0005524">
    <property type="term" value="F:ATP binding"/>
    <property type="evidence" value="ECO:0007669"/>
    <property type="project" value="UniProtKB-UniRule"/>
</dbReference>
<evidence type="ECO:0000256" key="5">
    <source>
        <dbReference type="ARBA" id="ARBA00022801"/>
    </source>
</evidence>
<comment type="catalytic activity">
    <reaction evidence="12">
        <text>Couples ATP hydrolysis with the unwinding of duplex DNA by translocating in the 3'-5' direction.</text>
        <dbReference type="EC" id="5.6.2.4"/>
    </reaction>
</comment>
<dbReference type="Pfam" id="PF00580">
    <property type="entry name" value="UvrD-helicase"/>
    <property type="match status" value="1"/>
</dbReference>
<dbReference type="SUPFAM" id="SSF52540">
    <property type="entry name" value="P-loop containing nucleoside triphosphate hydrolases"/>
    <property type="match status" value="1"/>
</dbReference>
<keyword evidence="6 15" id="KW-0347">Helicase</keyword>
<keyword evidence="2" id="KW-0540">Nuclease</keyword>
<keyword evidence="4" id="KW-0227">DNA damage</keyword>
<comment type="caution">
    <text evidence="18">The sequence shown here is derived from an EMBL/GenBank/DDBJ whole genome shotgun (WGS) entry which is preliminary data.</text>
</comment>
<dbReference type="EMBL" id="PEYO01000017">
    <property type="protein sequence ID" value="PIU03396.1"/>
    <property type="molecule type" value="Genomic_DNA"/>
</dbReference>
<keyword evidence="11" id="KW-0413">Isomerase</keyword>
<keyword evidence="7" id="KW-0269">Exonuclease</keyword>
<dbReference type="InterPro" id="IPR027417">
    <property type="entry name" value="P-loop_NTPase"/>
</dbReference>
<dbReference type="InterPro" id="IPR011604">
    <property type="entry name" value="PDDEXK-like_dom_sf"/>
</dbReference>
<dbReference type="Pfam" id="PF13361">
    <property type="entry name" value="UvrD_C"/>
    <property type="match status" value="1"/>
</dbReference>
<dbReference type="GO" id="GO:0005829">
    <property type="term" value="C:cytosol"/>
    <property type="evidence" value="ECO:0007669"/>
    <property type="project" value="TreeGrafter"/>
</dbReference>
<evidence type="ECO:0000256" key="10">
    <source>
        <dbReference type="ARBA" id="ARBA00023204"/>
    </source>
</evidence>
<dbReference type="InterPro" id="IPR011335">
    <property type="entry name" value="Restrct_endonuc-II-like"/>
</dbReference>
<dbReference type="PROSITE" id="PS51217">
    <property type="entry name" value="UVRD_HELICASE_CTER"/>
    <property type="match status" value="1"/>
</dbReference>
<evidence type="ECO:0000256" key="4">
    <source>
        <dbReference type="ARBA" id="ARBA00022763"/>
    </source>
</evidence>
<feature type="domain" description="UvrD-like helicase C-terminal" evidence="17">
    <location>
        <begin position="319"/>
        <end position="615"/>
    </location>
</feature>
<evidence type="ECO:0000256" key="9">
    <source>
        <dbReference type="ARBA" id="ARBA00023125"/>
    </source>
</evidence>
<reference evidence="19" key="1">
    <citation type="submission" date="2017-09" db="EMBL/GenBank/DDBJ databases">
        <title>Depth-based differentiation of microbial function through sediment-hosted aquifers and enrichment of novel symbionts in the deep terrestrial subsurface.</title>
        <authorList>
            <person name="Probst A.J."/>
            <person name="Ladd B."/>
            <person name="Jarett J.K."/>
            <person name="Geller-Mcgrath D.E."/>
            <person name="Sieber C.M.K."/>
            <person name="Emerson J.B."/>
            <person name="Anantharaman K."/>
            <person name="Thomas B.C."/>
            <person name="Malmstrom R."/>
            <person name="Stieglmeier M."/>
            <person name="Klingl A."/>
            <person name="Woyke T."/>
            <person name="Ryan C.M."/>
            <person name="Banfield J.F."/>
        </authorList>
    </citation>
    <scope>NUCLEOTIDE SEQUENCE [LARGE SCALE GENOMIC DNA]</scope>
</reference>
<dbReference type="InterPro" id="IPR014016">
    <property type="entry name" value="UvrD-like_ATP-bd"/>
</dbReference>
<evidence type="ECO:0000256" key="6">
    <source>
        <dbReference type="ARBA" id="ARBA00022806"/>
    </source>
</evidence>
<dbReference type="EC" id="5.6.2.4" evidence="13"/>
<dbReference type="GO" id="GO:0000725">
    <property type="term" value="P:recombinational repair"/>
    <property type="evidence" value="ECO:0007669"/>
    <property type="project" value="TreeGrafter"/>
</dbReference>
<dbReference type="Gene3D" id="1.10.10.160">
    <property type="match status" value="1"/>
</dbReference>
<comment type="catalytic activity">
    <reaction evidence="14">
        <text>ATP + H2O = ADP + phosphate + H(+)</text>
        <dbReference type="Rhea" id="RHEA:13065"/>
        <dbReference type="ChEBI" id="CHEBI:15377"/>
        <dbReference type="ChEBI" id="CHEBI:15378"/>
        <dbReference type="ChEBI" id="CHEBI:30616"/>
        <dbReference type="ChEBI" id="CHEBI:43474"/>
        <dbReference type="ChEBI" id="CHEBI:456216"/>
        <dbReference type="EC" id="5.6.2.4"/>
    </reaction>
</comment>
<evidence type="ECO:0000313" key="18">
    <source>
        <dbReference type="EMBL" id="PIU03396.1"/>
    </source>
</evidence>
<dbReference type="Proteomes" id="UP000228996">
    <property type="component" value="Unassembled WGS sequence"/>
</dbReference>
<organism evidence="18 19">
    <name type="scientific">Candidatus Shapirobacteria bacterium CG08_land_8_20_14_0_20_39_18</name>
    <dbReference type="NCBI Taxonomy" id="1974883"/>
    <lineage>
        <taxon>Bacteria</taxon>
        <taxon>Candidatus Shapironibacteriota</taxon>
    </lineage>
</organism>
<evidence type="ECO:0000256" key="15">
    <source>
        <dbReference type="PROSITE-ProRule" id="PRU00560"/>
    </source>
</evidence>
<evidence type="ECO:0000256" key="12">
    <source>
        <dbReference type="ARBA" id="ARBA00034617"/>
    </source>
</evidence>
<evidence type="ECO:0000256" key="8">
    <source>
        <dbReference type="ARBA" id="ARBA00022840"/>
    </source>
</evidence>
<feature type="domain" description="UvrD-like helicase ATP-binding" evidence="16">
    <location>
        <begin position="7"/>
        <end position="318"/>
    </location>
</feature>
<evidence type="ECO:0000259" key="16">
    <source>
        <dbReference type="PROSITE" id="PS51198"/>
    </source>
</evidence>
<evidence type="ECO:0000313" key="19">
    <source>
        <dbReference type="Proteomes" id="UP000228996"/>
    </source>
</evidence>
<dbReference type="PANTHER" id="PTHR11070:SF2">
    <property type="entry name" value="ATP-DEPENDENT DNA HELICASE SRS2"/>
    <property type="match status" value="1"/>
</dbReference>
<keyword evidence="9" id="KW-0238">DNA-binding</keyword>
<dbReference type="PANTHER" id="PTHR11070">
    <property type="entry name" value="UVRD / RECB / PCRA DNA HELICASE FAMILY MEMBER"/>
    <property type="match status" value="1"/>
</dbReference>
<dbReference type="GO" id="GO:0004527">
    <property type="term" value="F:exonuclease activity"/>
    <property type="evidence" value="ECO:0007669"/>
    <property type="project" value="UniProtKB-KW"/>
</dbReference>
<dbReference type="CDD" id="cd17932">
    <property type="entry name" value="DEXQc_UvrD"/>
    <property type="match status" value="1"/>
</dbReference>
<evidence type="ECO:0000256" key="1">
    <source>
        <dbReference type="ARBA" id="ARBA00009922"/>
    </source>
</evidence>
<dbReference type="GO" id="GO:0043138">
    <property type="term" value="F:3'-5' DNA helicase activity"/>
    <property type="evidence" value="ECO:0007669"/>
    <property type="project" value="UniProtKB-EC"/>
</dbReference>
<dbReference type="SUPFAM" id="SSF52980">
    <property type="entry name" value="Restriction endonuclease-like"/>
    <property type="match status" value="1"/>
</dbReference>
<protein>
    <recommendedName>
        <fullName evidence="13">DNA 3'-5' helicase</fullName>
        <ecNumber evidence="13">5.6.2.4</ecNumber>
    </recommendedName>
</protein>
<dbReference type="GO" id="GO:0003677">
    <property type="term" value="F:DNA binding"/>
    <property type="evidence" value="ECO:0007669"/>
    <property type="project" value="UniProtKB-KW"/>
</dbReference>
<accession>A0A2M6XCN4</accession>
<evidence type="ECO:0000256" key="2">
    <source>
        <dbReference type="ARBA" id="ARBA00022722"/>
    </source>
</evidence>
<dbReference type="InterPro" id="IPR000212">
    <property type="entry name" value="DNA_helicase_UvrD/REP"/>
</dbReference>
<dbReference type="InterPro" id="IPR038726">
    <property type="entry name" value="PDDEXK_AddAB-type"/>
</dbReference>
<evidence type="ECO:0000256" key="11">
    <source>
        <dbReference type="ARBA" id="ARBA00023235"/>
    </source>
</evidence>
<dbReference type="Gene3D" id="1.10.486.10">
    <property type="entry name" value="PCRA, domain 4"/>
    <property type="match status" value="1"/>
</dbReference>
<proteinExistence type="inferred from homology"/>
<keyword evidence="3 15" id="KW-0547">Nucleotide-binding</keyword>
<gene>
    <name evidence="18" type="ORF">COT44_03050</name>
</gene>
<evidence type="ECO:0000256" key="7">
    <source>
        <dbReference type="ARBA" id="ARBA00022839"/>
    </source>
</evidence>
<dbReference type="Pfam" id="PF12705">
    <property type="entry name" value="PDDEXK_1"/>
    <property type="match status" value="1"/>
</dbReference>
<keyword evidence="5 15" id="KW-0378">Hydrolase</keyword>
<keyword evidence="8 15" id="KW-0067">ATP-binding</keyword>
<feature type="binding site" evidence="15">
    <location>
        <begin position="28"/>
        <end position="35"/>
    </location>
    <ligand>
        <name>ATP</name>
        <dbReference type="ChEBI" id="CHEBI:30616"/>
    </ligand>
</feature>
<sequence>MSDKEEKKLNSEQREAVEYGSGALLIIAGAGTGKTTVVTERIKHLVSSDLAKPSEILALTFTEKAAREMEERVDLVMPYGYTQMWISTFHSFCDRVLRSDGLTIGLNPRYNLMTQAETIQFIRKNLFKFELEYYRPLGNPNKFIEGMLSHFSRLKDEDVTPEQYLQWMENKKLKIKDKKYISKIKNIEGEDKEPENYLELANAYKTYEELKTKEGLMDFSDLISNTLKIFRTRKSVLGRYRSQFKYILVDEFQDTNFAQYALIKLLAPCEENPNLTVVADDSQSIYRFRGAAISNVLQFMDDYKNSKQITLNKNYRSSQIILDASYKLIKNNDPDTLEAKLGISKNLTAVRKITEEPIVLIYKNRVEEEAESVVEEITKLTKEQSNNGTMKQYQYSDFAILVRANNHAEPFIRALSRAGIPYQFLGPGMLFQQPAVKDLIAYLKILANFEDSVAMYRVLAMDIFDISPRDLAAISNYGKRKNLSLFEACEQIDQILVGMATREKINKLVEMIHRHLGLIPKETAGQIIYDFLETTGLLKKMIDFQTGNEEKRAQNITKFFEKLKSYEVEHEDSSVFQVSDWIDLSMDLGESPLAADIDWTENNSVNILTVHSAKGLEFPVVFLVNLVTQRFPTTERREQIPIPDELIKEILPVGDFHLEEERRLFYVGMTRAKDRLYFTAANYYGEGKRERKLSPFVVETLGDQRAKRIAQSAEEQEQLSLSDWAKPNIPKLAASPLPLARITYISYSQIETFKQCPLHYKLRYILNIPTPPSSAQSFGTSMHAALRDYYQQRIAGEKLGEEELLGLLKNNWISEGYKDKKHEQLTFEKGKKFLRSFYKQVKDSPIFPLVLEQPFNFPINGIRVGGRIDRVDPFRQGRAEAGRFDGIEIIDYKTGANVPSQKDVDKDFQMTVYALAASEVKEKPFGIDPDKIYLSFYYFETGEKVTTKRTKEQLENAKKEILDWIGKINKSDFKCNHSLMCDHCEYRLLCDSE</sequence>
<evidence type="ECO:0000256" key="13">
    <source>
        <dbReference type="ARBA" id="ARBA00034808"/>
    </source>
</evidence>
<evidence type="ECO:0000256" key="14">
    <source>
        <dbReference type="ARBA" id="ARBA00048988"/>
    </source>
</evidence>
<dbReference type="GO" id="GO:0033202">
    <property type="term" value="C:DNA helicase complex"/>
    <property type="evidence" value="ECO:0007669"/>
    <property type="project" value="TreeGrafter"/>
</dbReference>
<name>A0A2M6XCN4_9BACT</name>
<dbReference type="Gene3D" id="3.40.50.300">
    <property type="entry name" value="P-loop containing nucleotide triphosphate hydrolases"/>
    <property type="match status" value="2"/>
</dbReference>